<evidence type="ECO:0000313" key="3">
    <source>
        <dbReference type="EMBL" id="OLO55307.1"/>
    </source>
</evidence>
<dbReference type="Proteomes" id="UP000185772">
    <property type="component" value="Unassembled WGS sequence"/>
</dbReference>
<evidence type="ECO:0000256" key="1">
    <source>
        <dbReference type="SAM" id="MobiDB-lite"/>
    </source>
</evidence>
<reference evidence="3 4" key="1">
    <citation type="submission" date="2016-12" db="EMBL/GenBank/DDBJ databases">
        <title>Genomic comparison of strains in the 'Actinomyces naeslundii' group.</title>
        <authorList>
            <person name="Mughal S.R."/>
            <person name="Do T."/>
            <person name="Gilbert S.C."/>
            <person name="Witherden E.A."/>
            <person name="Didelot X."/>
            <person name="Beighton D."/>
        </authorList>
    </citation>
    <scope>NUCLEOTIDE SEQUENCE [LARGE SCALE GENOMIC DNA]</scope>
    <source>
        <strain evidence="3 4">MMRCO6-1</strain>
    </source>
</reference>
<dbReference type="AlphaFoldDB" id="A0A1Q8W1X7"/>
<keyword evidence="3" id="KW-0808">Transferase</keyword>
<keyword evidence="2" id="KW-1133">Transmembrane helix</keyword>
<name>A0A1Q8W1X7_9ACTO</name>
<protein>
    <submittedName>
        <fullName evidence="3">Dolichyl-phosphate beta-D-mannosyltransferase</fullName>
    </submittedName>
</protein>
<dbReference type="EMBL" id="MSKM01000005">
    <property type="protein sequence ID" value="OLO55307.1"/>
    <property type="molecule type" value="Genomic_DNA"/>
</dbReference>
<dbReference type="GO" id="GO:0016757">
    <property type="term" value="F:glycosyltransferase activity"/>
    <property type="evidence" value="ECO:0007669"/>
    <property type="project" value="UniProtKB-KW"/>
</dbReference>
<feature type="transmembrane region" description="Helical" evidence="2">
    <location>
        <begin position="41"/>
        <end position="58"/>
    </location>
</feature>
<gene>
    <name evidence="3" type="ORF">BKH27_02005</name>
</gene>
<feature type="region of interest" description="Disordered" evidence="1">
    <location>
        <begin position="1"/>
        <end position="25"/>
    </location>
</feature>
<evidence type="ECO:0000313" key="4">
    <source>
        <dbReference type="Proteomes" id="UP000185772"/>
    </source>
</evidence>
<proteinExistence type="predicted"/>
<organism evidence="3 4">
    <name type="scientific">Actinomyces oris</name>
    <dbReference type="NCBI Taxonomy" id="544580"/>
    <lineage>
        <taxon>Bacteria</taxon>
        <taxon>Bacillati</taxon>
        <taxon>Actinomycetota</taxon>
        <taxon>Actinomycetes</taxon>
        <taxon>Actinomycetales</taxon>
        <taxon>Actinomycetaceae</taxon>
        <taxon>Actinomyces</taxon>
    </lineage>
</organism>
<evidence type="ECO:0000256" key="2">
    <source>
        <dbReference type="SAM" id="Phobius"/>
    </source>
</evidence>
<feature type="transmembrane region" description="Helical" evidence="2">
    <location>
        <begin position="97"/>
        <end position="116"/>
    </location>
</feature>
<accession>A0A1Q8W1X7</accession>
<comment type="caution">
    <text evidence="3">The sequence shown here is derived from an EMBL/GenBank/DDBJ whole genome shotgun (WGS) entry which is preliminary data.</text>
</comment>
<sequence>MVAVAPARPLATPSRTTSSVPSMAASAPGLPSDFSAVSRDIASWALWLFLATLIRTLLSTHRILYPRLLLIGVVAAALIQMTAWCVTWHYWPWASTRVMPFVIVAGAGFALGSCFLDLATKVHLLPWTASLAGSAVAVTDQWRLRLRWRAHARRPLEAAS</sequence>
<keyword evidence="2" id="KW-0812">Transmembrane</keyword>
<keyword evidence="3" id="KW-0328">Glycosyltransferase</keyword>
<feature type="transmembrane region" description="Helical" evidence="2">
    <location>
        <begin position="70"/>
        <end position="91"/>
    </location>
</feature>
<keyword evidence="2" id="KW-0472">Membrane</keyword>